<dbReference type="Proteomes" id="UP000001067">
    <property type="component" value="Unassembled WGS sequence"/>
</dbReference>
<gene>
    <name evidence="1" type="ORF">PTT_11582</name>
</gene>
<dbReference type="EMBL" id="GL534732">
    <property type="protein sequence ID" value="EFQ91555.1"/>
    <property type="molecule type" value="Genomic_DNA"/>
</dbReference>
<feature type="non-terminal residue" evidence="1">
    <location>
        <position position="1"/>
    </location>
</feature>
<dbReference type="KEGG" id="pte:PTT_11582"/>
<name>E3RRU4_PYRTT</name>
<protein>
    <submittedName>
        <fullName evidence="1">Uncharacterized protein</fullName>
    </submittedName>
</protein>
<reference evidence="1 2" key="1">
    <citation type="journal article" date="2010" name="Genome Biol.">
        <title>A first genome assembly of the barley fungal pathogen Pyrenophora teres f. teres.</title>
        <authorList>
            <person name="Ellwood S.R."/>
            <person name="Liu Z."/>
            <person name="Syme R.A."/>
            <person name="Lai Z."/>
            <person name="Hane J.K."/>
            <person name="Keiper F."/>
            <person name="Moffat C.S."/>
            <person name="Oliver R.P."/>
            <person name="Friesen T.L."/>
        </authorList>
    </citation>
    <scope>NUCLEOTIDE SEQUENCE [LARGE SCALE GENOMIC DNA]</scope>
    <source>
        <strain evidence="1 2">0-1</strain>
    </source>
</reference>
<evidence type="ECO:0000313" key="1">
    <source>
        <dbReference type="EMBL" id="EFQ91555.1"/>
    </source>
</evidence>
<accession>E3RRU4</accession>
<keyword evidence="2" id="KW-1185">Reference proteome</keyword>
<sequence>RHETWNVISKPTIEINTQESVLGLDNLTLVESDLEEEEPTLEYDILEDKSKDLEATENVLTKILEFLPTT</sequence>
<dbReference type="AlphaFoldDB" id="E3RRU4"/>
<dbReference type="HOGENOM" id="CLU_2764890_0_0_1"/>
<proteinExistence type="predicted"/>
<evidence type="ECO:0000313" key="2">
    <source>
        <dbReference type="Proteomes" id="UP000001067"/>
    </source>
</evidence>
<organism evidence="2">
    <name type="scientific">Pyrenophora teres f. teres (strain 0-1)</name>
    <name type="common">Barley net blotch fungus</name>
    <name type="synonym">Drechslera teres f. teres</name>
    <dbReference type="NCBI Taxonomy" id="861557"/>
    <lineage>
        <taxon>Eukaryota</taxon>
        <taxon>Fungi</taxon>
        <taxon>Dikarya</taxon>
        <taxon>Ascomycota</taxon>
        <taxon>Pezizomycotina</taxon>
        <taxon>Dothideomycetes</taxon>
        <taxon>Pleosporomycetidae</taxon>
        <taxon>Pleosporales</taxon>
        <taxon>Pleosporineae</taxon>
        <taxon>Pleosporaceae</taxon>
        <taxon>Pyrenophora</taxon>
    </lineage>
</organism>